<feature type="signal peptide" evidence="2">
    <location>
        <begin position="1"/>
        <end position="20"/>
    </location>
</feature>
<sequence>MKKTYIFAATVAAAAGSAHAQINGTGAPSTSRSQVVVSTGIRHRF</sequence>
<organism evidence="3 4">
    <name type="scientific">Paraburkholderia caffeinitolerans</name>
    <dbReference type="NCBI Taxonomy" id="1723730"/>
    <lineage>
        <taxon>Bacteria</taxon>
        <taxon>Pseudomonadati</taxon>
        <taxon>Pseudomonadota</taxon>
        <taxon>Betaproteobacteria</taxon>
        <taxon>Burkholderiales</taxon>
        <taxon>Burkholderiaceae</taxon>
        <taxon>Paraburkholderia</taxon>
    </lineage>
</organism>
<evidence type="ECO:0008006" key="5">
    <source>
        <dbReference type="Google" id="ProtNLM"/>
    </source>
</evidence>
<proteinExistence type="predicted"/>
<evidence type="ECO:0000313" key="3">
    <source>
        <dbReference type="EMBL" id="CAB3777334.1"/>
    </source>
</evidence>
<dbReference type="RefSeq" id="WP_160113510.1">
    <property type="nucleotide sequence ID" value="NZ_CADIKL010000002.1"/>
</dbReference>
<name>A0A6J5FCA0_9BURK</name>
<gene>
    <name evidence="3" type="ORF">LMG28688_00334</name>
</gene>
<dbReference type="AlphaFoldDB" id="A0A6J5FCA0"/>
<keyword evidence="4" id="KW-1185">Reference proteome</keyword>
<evidence type="ECO:0000256" key="1">
    <source>
        <dbReference type="SAM" id="MobiDB-lite"/>
    </source>
</evidence>
<feature type="compositionally biased region" description="Polar residues" evidence="1">
    <location>
        <begin position="22"/>
        <end position="37"/>
    </location>
</feature>
<evidence type="ECO:0000256" key="2">
    <source>
        <dbReference type="SAM" id="SignalP"/>
    </source>
</evidence>
<protein>
    <recommendedName>
        <fullName evidence="5">Porin domain-containing protein</fullName>
    </recommendedName>
</protein>
<evidence type="ECO:0000313" key="4">
    <source>
        <dbReference type="Proteomes" id="UP000494119"/>
    </source>
</evidence>
<accession>A0A6J5FCA0</accession>
<feature type="region of interest" description="Disordered" evidence="1">
    <location>
        <begin position="21"/>
        <end position="45"/>
    </location>
</feature>
<dbReference type="Proteomes" id="UP000494119">
    <property type="component" value="Unassembled WGS sequence"/>
</dbReference>
<keyword evidence="2" id="KW-0732">Signal</keyword>
<feature type="chain" id="PRO_5027065629" description="Porin domain-containing protein" evidence="2">
    <location>
        <begin position="21"/>
        <end position="45"/>
    </location>
</feature>
<dbReference type="EMBL" id="CADIKL010000002">
    <property type="protein sequence ID" value="CAB3777334.1"/>
    <property type="molecule type" value="Genomic_DNA"/>
</dbReference>
<reference evidence="3 4" key="1">
    <citation type="submission" date="2020-04" db="EMBL/GenBank/DDBJ databases">
        <authorList>
            <person name="De Canck E."/>
        </authorList>
    </citation>
    <scope>NUCLEOTIDE SEQUENCE [LARGE SCALE GENOMIC DNA]</scope>
    <source>
        <strain evidence="3 4">LMG 28688</strain>
    </source>
</reference>